<dbReference type="HOGENOM" id="CLU_030308_8_1_1"/>
<dbReference type="Pfam" id="PF00447">
    <property type="entry name" value="HSF_DNA-bind"/>
    <property type="match status" value="1"/>
</dbReference>
<dbReference type="SMART" id="SM00415">
    <property type="entry name" value="HSF"/>
    <property type="match status" value="1"/>
</dbReference>
<accession>L2GNK3</accession>
<feature type="coiled-coil region" evidence="6">
    <location>
        <begin position="130"/>
        <end position="157"/>
    </location>
</feature>
<keyword evidence="9" id="KW-1185">Reference proteome</keyword>
<dbReference type="SUPFAM" id="SSF46785">
    <property type="entry name" value="Winged helix' DNA-binding domain"/>
    <property type="match status" value="1"/>
</dbReference>
<gene>
    <name evidence="8" type="ORF">VICG_00572</name>
</gene>
<dbReference type="VEuPathDB" id="MicrosporidiaDB:VICG_00572"/>
<dbReference type="InterPro" id="IPR036390">
    <property type="entry name" value="WH_DNA-bd_sf"/>
</dbReference>
<dbReference type="OrthoDB" id="60033at2759"/>
<dbReference type="GO" id="GO:0043565">
    <property type="term" value="F:sequence-specific DNA binding"/>
    <property type="evidence" value="ECO:0007669"/>
    <property type="project" value="InterPro"/>
</dbReference>
<dbReference type="GO" id="GO:0003700">
    <property type="term" value="F:DNA-binding transcription factor activity"/>
    <property type="evidence" value="ECO:0007669"/>
    <property type="project" value="InterPro"/>
</dbReference>
<dbReference type="GeneID" id="19881289"/>
<comment type="similarity">
    <text evidence="2 5">Belongs to the HSF family.</text>
</comment>
<dbReference type="InParanoid" id="L2GNK3"/>
<evidence type="ECO:0000256" key="6">
    <source>
        <dbReference type="SAM" id="Coils"/>
    </source>
</evidence>
<comment type="subcellular location">
    <subcellularLocation>
        <location evidence="1">Nucleus</location>
    </subcellularLocation>
</comment>
<dbReference type="STRING" id="993615.L2GNK3"/>
<dbReference type="InterPro" id="IPR036388">
    <property type="entry name" value="WH-like_DNA-bd_sf"/>
</dbReference>
<sequence length="224" mass="26584">MIDSELNKIPKFIRRLFREVSDPENKYICWGENGEKIRIVNKDKFVKNTLPRLSKTKEYSGFVRQLNIYGFVKIKSDKNDEIEEYYNCFFKRDEPSLMEHIKRVKKYDEKASRLNHSALENSLTYLTNCNFRLTNELAELRERMDRQERTINGLLEILGKVFRTGAQNISYESNLLKMRSDFPTNLLESQKNDSTYTPGKLIEDKELKSKNSSIVKDMNDIFYF</sequence>
<dbReference type="InterPro" id="IPR000232">
    <property type="entry name" value="HSF_DNA-bd"/>
</dbReference>
<name>L2GNK3_VITCO</name>
<evidence type="ECO:0000256" key="2">
    <source>
        <dbReference type="ARBA" id="ARBA00006403"/>
    </source>
</evidence>
<dbReference type="Proteomes" id="UP000011082">
    <property type="component" value="Unassembled WGS sequence"/>
</dbReference>
<dbReference type="AlphaFoldDB" id="L2GNK3"/>
<proteinExistence type="inferred from homology"/>
<keyword evidence="4" id="KW-0539">Nucleus</keyword>
<dbReference type="Gene3D" id="1.10.10.10">
    <property type="entry name" value="Winged helix-like DNA-binding domain superfamily/Winged helix DNA-binding domain"/>
    <property type="match status" value="1"/>
</dbReference>
<feature type="domain" description="HSF-type DNA-binding" evidence="7">
    <location>
        <begin position="8"/>
        <end position="104"/>
    </location>
</feature>
<keyword evidence="3" id="KW-0238">DNA-binding</keyword>
<reference evidence="9" key="1">
    <citation type="submission" date="2011-05" db="EMBL/GenBank/DDBJ databases">
        <title>The genome sequence of Vittaforma corneae strain ATCC 50505.</title>
        <authorList>
            <consortium name="The Broad Institute Genome Sequencing Platform"/>
            <person name="Cuomo C."/>
            <person name="Didier E."/>
            <person name="Bowers L."/>
            <person name="Young S.K."/>
            <person name="Zeng Q."/>
            <person name="Gargeya S."/>
            <person name="Fitzgerald M."/>
            <person name="Haas B."/>
            <person name="Abouelleil A."/>
            <person name="Alvarado L."/>
            <person name="Arachchi H.M."/>
            <person name="Berlin A."/>
            <person name="Chapman S.B."/>
            <person name="Gearin G."/>
            <person name="Goldberg J."/>
            <person name="Griggs A."/>
            <person name="Gujja S."/>
            <person name="Hansen M."/>
            <person name="Heiman D."/>
            <person name="Howarth C."/>
            <person name="Larimer J."/>
            <person name="Lui A."/>
            <person name="MacDonald P.J.P."/>
            <person name="McCowen C."/>
            <person name="Montmayeur A."/>
            <person name="Murphy C."/>
            <person name="Neiman D."/>
            <person name="Pearson M."/>
            <person name="Priest M."/>
            <person name="Roberts A."/>
            <person name="Saif S."/>
            <person name="Shea T."/>
            <person name="Sisk P."/>
            <person name="Stolte C."/>
            <person name="Sykes S."/>
            <person name="Wortman J."/>
            <person name="Nusbaum C."/>
            <person name="Birren B."/>
        </authorList>
    </citation>
    <scope>NUCLEOTIDE SEQUENCE [LARGE SCALE GENOMIC DNA]</scope>
    <source>
        <strain evidence="9">ATCC 50505</strain>
    </source>
</reference>
<evidence type="ECO:0000313" key="8">
    <source>
        <dbReference type="EMBL" id="ELA42473.1"/>
    </source>
</evidence>
<evidence type="ECO:0000256" key="3">
    <source>
        <dbReference type="ARBA" id="ARBA00023125"/>
    </source>
</evidence>
<evidence type="ECO:0000259" key="7">
    <source>
        <dbReference type="SMART" id="SM00415"/>
    </source>
</evidence>
<dbReference type="OMA" id="LMRWCDE"/>
<dbReference type="RefSeq" id="XP_007604024.1">
    <property type="nucleotide sequence ID" value="XM_007603962.1"/>
</dbReference>
<dbReference type="PANTHER" id="PTHR10015:SF427">
    <property type="entry name" value="HEAT SHOCK FACTOR PROTEIN"/>
    <property type="match status" value="1"/>
</dbReference>
<dbReference type="EMBL" id="JH370132">
    <property type="protein sequence ID" value="ELA42473.1"/>
    <property type="molecule type" value="Genomic_DNA"/>
</dbReference>
<keyword evidence="6" id="KW-0175">Coiled coil</keyword>
<evidence type="ECO:0000256" key="5">
    <source>
        <dbReference type="RuleBase" id="RU004020"/>
    </source>
</evidence>
<organism evidence="8 9">
    <name type="scientific">Vittaforma corneae (strain ATCC 50505)</name>
    <name type="common">Microsporidian parasite</name>
    <name type="synonym">Nosema corneum</name>
    <dbReference type="NCBI Taxonomy" id="993615"/>
    <lineage>
        <taxon>Eukaryota</taxon>
        <taxon>Fungi</taxon>
        <taxon>Fungi incertae sedis</taxon>
        <taxon>Microsporidia</taxon>
        <taxon>Nosematidae</taxon>
        <taxon>Vittaforma</taxon>
    </lineage>
</organism>
<dbReference type="PANTHER" id="PTHR10015">
    <property type="entry name" value="HEAT SHOCK TRANSCRIPTION FACTOR"/>
    <property type="match status" value="1"/>
</dbReference>
<dbReference type="GO" id="GO:0005634">
    <property type="term" value="C:nucleus"/>
    <property type="evidence" value="ECO:0007669"/>
    <property type="project" value="UniProtKB-SubCell"/>
</dbReference>
<evidence type="ECO:0000313" key="9">
    <source>
        <dbReference type="Proteomes" id="UP000011082"/>
    </source>
</evidence>
<protein>
    <recommendedName>
        <fullName evidence="7">HSF-type DNA-binding domain-containing protein</fullName>
    </recommendedName>
</protein>
<evidence type="ECO:0000256" key="1">
    <source>
        <dbReference type="ARBA" id="ARBA00004123"/>
    </source>
</evidence>
<evidence type="ECO:0000256" key="4">
    <source>
        <dbReference type="ARBA" id="ARBA00023242"/>
    </source>
</evidence>